<dbReference type="SUPFAM" id="SSF88659">
    <property type="entry name" value="Sigma3 and sigma4 domains of RNA polymerase sigma factors"/>
    <property type="match status" value="1"/>
</dbReference>
<dbReference type="PRINTS" id="PR00046">
    <property type="entry name" value="SIGMA70FCT"/>
</dbReference>
<dbReference type="Gene3D" id="1.10.10.10">
    <property type="entry name" value="Winged helix-like DNA-binding domain superfamily/Winged helix DNA-binding domain"/>
    <property type="match status" value="1"/>
</dbReference>
<dbReference type="InterPro" id="IPR013324">
    <property type="entry name" value="RNA_pol_sigma_r3/r4-like"/>
</dbReference>
<sequence>MRNYVLIPDFIDDVHEIHSHYLNDFFQSVVVEGNKFSLATLRQLYMEDRDKFITVTDELALRGFTFFTEKPNNILPSFSCDFSHFIDVTSNKDVYKQFNFQRHGLAGFQHRFQVESDLFFHKIPIACFKYINASVHERELENEFRSAGFNIISLNDAQNQAADEHLYEAVNTHAIKEHAETYFVKDVFQENKYNTFRLFCRKKNIDSLDQISASVLEEFKNSKGVGAHRFEIVCDQLIAYGFTDVQSQEEHTDDTFIIADENYLASTMKVKDIFYENTYNKFLEFCEENNIDNISEITHQHIKQFAGLPKIGKKKVEGVKEKLHSISEELNDENNHLFTTGDLYPYLKDMELHDLLNIFEMEMELHADMAIDELEGRDLKELEQLGNLKQLYQLSHKLQKLSDPAKVLKELKMQLNERELVILNMRFSEGNTLEGTGQQLGLTRERVRQLEKKIVGKIERFLEINQFTFILSLVINFKPYISDEALRTIIGDDHADILDLFKEKEIVLYYAEELEQFFLDENQKQQFIGKLNDIVEELPETFNLKDYDNLLEDILQTDHDMNIELILQNYGYNRYGRLYSLNRLGILQVLELIFQTYIHEPVRLDDTSADMIRDLAAEHFDYQLGESLRSIEGRLRDSENIILVDKNTFQWFEPEQVDPNLIEDIKNYLTKVFETRAVINAQEVYETFEDRLTAYQVFNKLHLYSVIKFFLDEEFDIGKGNTLNIYRDSEDKLNAEDRLIATIKSLGGVCSRDELEKVLKWPRYKIDLTISSSDQMITWEKNKVRLFDTLLTQEEKEALIEVVNNNMEKGYTTSSLILEQIMFDKVLAPLIHKKDINSSTKMASIIKNLMPSVKGHSNFLYVETGSYTTFEDVILDHFREETTRKEIQSFILEHGFKDLMALNYLNKIIDHGYFTEIDMGMYYPSDKLHIPEEAVEVLKQFITEKMGSQAYISLSAIEGYRSALPAIDFQWNPILMKSILINNGYRQIERTYKDHRFDMIILVPESSKIRTLEELVYGILKDQYTENMHESLIYDFLADKGILRKKDYGKTLPHEIRKSSDRIQIDEIGIVELK</sequence>
<evidence type="ECO:0000313" key="2">
    <source>
        <dbReference type="EMBL" id="UUI02506.1"/>
    </source>
</evidence>
<dbReference type="InterPro" id="IPR036388">
    <property type="entry name" value="WH-like_DNA-bd_sf"/>
</dbReference>
<protein>
    <recommendedName>
        <fullName evidence="1">RNA polymerase sigma-70 region 4 domain-containing protein</fullName>
    </recommendedName>
</protein>
<dbReference type="InterPro" id="IPR000943">
    <property type="entry name" value="RNA_pol_sigma70"/>
</dbReference>
<organism evidence="2 3">
    <name type="scientific">Oceanobacillus jeddahense</name>
    <dbReference type="NCBI Taxonomy" id="1462527"/>
    <lineage>
        <taxon>Bacteria</taxon>
        <taxon>Bacillati</taxon>
        <taxon>Bacillota</taxon>
        <taxon>Bacilli</taxon>
        <taxon>Bacillales</taxon>
        <taxon>Bacillaceae</taxon>
        <taxon>Oceanobacillus</taxon>
    </lineage>
</organism>
<name>A0ABY5JQV1_9BACI</name>
<dbReference type="CDD" id="cd06171">
    <property type="entry name" value="Sigma70_r4"/>
    <property type="match status" value="1"/>
</dbReference>
<proteinExistence type="predicted"/>
<accession>A0ABY5JQV1</accession>
<feature type="domain" description="RNA polymerase sigma-70 region 4" evidence="1">
    <location>
        <begin position="414"/>
        <end position="458"/>
    </location>
</feature>
<keyword evidence="3" id="KW-1185">Reference proteome</keyword>
<dbReference type="Pfam" id="PF04545">
    <property type="entry name" value="Sigma70_r4"/>
    <property type="match status" value="1"/>
</dbReference>
<evidence type="ECO:0000259" key="1">
    <source>
        <dbReference type="Pfam" id="PF04545"/>
    </source>
</evidence>
<evidence type="ECO:0000313" key="3">
    <source>
        <dbReference type="Proteomes" id="UP001059773"/>
    </source>
</evidence>
<gene>
    <name evidence="2" type="ORF">NP439_21085</name>
</gene>
<dbReference type="InterPro" id="IPR007630">
    <property type="entry name" value="RNA_pol_sigma70_r4"/>
</dbReference>
<reference evidence="2" key="1">
    <citation type="submission" date="2022-07" db="EMBL/GenBank/DDBJ databases">
        <title>FELIX.</title>
        <authorList>
            <person name="Wan K.H."/>
            <person name="Park S."/>
            <person name="Lawrence Q."/>
            <person name="Eichenberger J.P."/>
            <person name="Booth B.W."/>
            <person name="Piaggio A.J."/>
            <person name="Chandler J.C."/>
            <person name="Franklin A.B."/>
            <person name="Celniker S.E."/>
        </authorList>
    </citation>
    <scope>NUCLEOTIDE SEQUENCE</scope>
    <source>
        <strain evidence="2">QA-1986 374</strain>
    </source>
</reference>
<dbReference type="EMBL" id="CP101914">
    <property type="protein sequence ID" value="UUI02506.1"/>
    <property type="molecule type" value="Genomic_DNA"/>
</dbReference>
<dbReference type="Proteomes" id="UP001059773">
    <property type="component" value="Chromosome"/>
</dbReference>
<dbReference type="RefSeq" id="WP_256707742.1">
    <property type="nucleotide sequence ID" value="NZ_CP101914.1"/>
</dbReference>